<dbReference type="EMBL" id="QCYK01000003">
    <property type="protein sequence ID" value="PUZ22940.1"/>
    <property type="molecule type" value="Genomic_DNA"/>
</dbReference>
<reference evidence="3 4" key="1">
    <citation type="submission" date="2018-04" db="EMBL/GenBank/DDBJ databases">
        <title>Chitinophaga fuyangensis sp. nov., isolated from soil in a chemical factory.</title>
        <authorList>
            <person name="Chen K."/>
        </authorList>
    </citation>
    <scope>NUCLEOTIDE SEQUENCE [LARGE SCALE GENOMIC DNA]</scope>
    <source>
        <strain evidence="3 4">LY-1</strain>
    </source>
</reference>
<sequence length="144" mass="16633">MANTPLVVERIYNAPANTVWEALTDNNKLKQWYFQLEEFRPEIGFVFTFMGGDKTTQYKHICEVTQVVPGKKLAYTWRYDGYPGNSEVSFELFPEGDKTRLKLTHTGLETFAADKDKNFRVESFNNGWTFILGTNLANFLEGKK</sequence>
<keyword evidence="4" id="KW-1185">Reference proteome</keyword>
<name>A0A2T7BD39_9BACT</name>
<dbReference type="InterPro" id="IPR013538">
    <property type="entry name" value="ASHA1/2-like_C"/>
</dbReference>
<evidence type="ECO:0000256" key="1">
    <source>
        <dbReference type="ARBA" id="ARBA00006817"/>
    </source>
</evidence>
<dbReference type="SUPFAM" id="SSF55961">
    <property type="entry name" value="Bet v1-like"/>
    <property type="match status" value="1"/>
</dbReference>
<feature type="domain" description="Activator of Hsp90 ATPase homologue 1/2-like C-terminal" evidence="2">
    <location>
        <begin position="13"/>
        <end position="141"/>
    </location>
</feature>
<gene>
    <name evidence="3" type="ORF">DCC81_21230</name>
</gene>
<comment type="caution">
    <text evidence="3">The sequence shown here is derived from an EMBL/GenBank/DDBJ whole genome shotgun (WGS) entry which is preliminary data.</text>
</comment>
<evidence type="ECO:0000313" key="3">
    <source>
        <dbReference type="EMBL" id="PUZ22940.1"/>
    </source>
</evidence>
<accession>A0A2T7BD39</accession>
<organism evidence="3 4">
    <name type="scientific">Chitinophaga parva</name>
    <dbReference type="NCBI Taxonomy" id="2169414"/>
    <lineage>
        <taxon>Bacteria</taxon>
        <taxon>Pseudomonadati</taxon>
        <taxon>Bacteroidota</taxon>
        <taxon>Chitinophagia</taxon>
        <taxon>Chitinophagales</taxon>
        <taxon>Chitinophagaceae</taxon>
        <taxon>Chitinophaga</taxon>
    </lineage>
</organism>
<dbReference type="AlphaFoldDB" id="A0A2T7BD39"/>
<dbReference type="Pfam" id="PF08327">
    <property type="entry name" value="AHSA1"/>
    <property type="match status" value="1"/>
</dbReference>
<dbReference type="RefSeq" id="WP_108688684.1">
    <property type="nucleotide sequence ID" value="NZ_QCYK01000003.1"/>
</dbReference>
<dbReference type="OrthoDB" id="2355173at2"/>
<comment type="similarity">
    <text evidence="1">Belongs to the AHA1 family.</text>
</comment>
<dbReference type="InterPro" id="IPR023393">
    <property type="entry name" value="START-like_dom_sf"/>
</dbReference>
<dbReference type="Gene3D" id="3.30.530.20">
    <property type="match status" value="1"/>
</dbReference>
<dbReference type="Proteomes" id="UP000244450">
    <property type="component" value="Unassembled WGS sequence"/>
</dbReference>
<evidence type="ECO:0000313" key="4">
    <source>
        <dbReference type="Proteomes" id="UP000244450"/>
    </source>
</evidence>
<dbReference type="CDD" id="cd07814">
    <property type="entry name" value="SRPBCC_CalC_Aha1-like"/>
    <property type="match status" value="1"/>
</dbReference>
<evidence type="ECO:0000259" key="2">
    <source>
        <dbReference type="Pfam" id="PF08327"/>
    </source>
</evidence>
<protein>
    <submittedName>
        <fullName evidence="3">SRPBCC domain-containing protein</fullName>
    </submittedName>
</protein>
<proteinExistence type="inferred from homology"/>